<dbReference type="SMART" id="SM00934">
    <property type="entry name" value="OMPdecase"/>
    <property type="match status" value="1"/>
</dbReference>
<keyword evidence="3" id="KW-0210">Decarboxylase</keyword>
<feature type="domain" description="Orotidine 5'-phosphate decarboxylase" evidence="8">
    <location>
        <begin position="16"/>
        <end position="273"/>
    </location>
</feature>
<name>A0A1Q2HWW7_9CORY</name>
<dbReference type="InterPro" id="IPR018089">
    <property type="entry name" value="OMPdecase_AS"/>
</dbReference>
<gene>
    <name evidence="9" type="ORF">CGLAU_06835</name>
</gene>
<dbReference type="EC" id="4.1.1.23" evidence="7"/>
<dbReference type="CDD" id="cd04725">
    <property type="entry name" value="OMP_decarboxylase_like"/>
    <property type="match status" value="1"/>
</dbReference>
<reference evidence="9 10" key="1">
    <citation type="submission" date="2016-12" db="EMBL/GenBank/DDBJ databases">
        <authorList>
            <person name="Song W.-J."/>
            <person name="Kurnit D.M."/>
        </authorList>
    </citation>
    <scope>NUCLEOTIDE SEQUENCE [LARGE SCALE GENOMIC DNA]</scope>
    <source>
        <strain evidence="9 10">DSM 30827</strain>
    </source>
</reference>
<dbReference type="Pfam" id="PF00215">
    <property type="entry name" value="OMPdecase"/>
    <property type="match status" value="1"/>
</dbReference>
<dbReference type="EMBL" id="CP019688">
    <property type="protein sequence ID" value="AQQ15329.1"/>
    <property type="molecule type" value="Genomic_DNA"/>
</dbReference>
<evidence type="ECO:0000256" key="2">
    <source>
        <dbReference type="ARBA" id="ARBA00008847"/>
    </source>
</evidence>
<dbReference type="Gene3D" id="3.20.20.70">
    <property type="entry name" value="Aldolase class I"/>
    <property type="match status" value="1"/>
</dbReference>
<accession>A0A1Q2HWW7</accession>
<dbReference type="UniPathway" id="UPA00070">
    <property type="reaction ID" value="UER00120"/>
</dbReference>
<dbReference type="PANTHER" id="PTHR43375">
    <property type="entry name" value="OROTIDINE 5'-PHOSPHATE DECARBOXYLASE"/>
    <property type="match status" value="1"/>
</dbReference>
<dbReference type="SUPFAM" id="SSF51366">
    <property type="entry name" value="Ribulose-phoshate binding barrel"/>
    <property type="match status" value="1"/>
</dbReference>
<sequence length="282" mass="29039">MGFGQKLVDAGRERGRLCVGIDPHAALLEQWGLPDSADGLRTFALTCVEAFADAAALVKPQVAFFERFGSRGFAVLEEALAGLRETGTLVIADAKRGDIGSTMAGYASAWLEPGSPLEADAVTLTPYLGVGSLAPAIELAQAHGKGVFVMAANSNPEAEAFQAASLGVGDGEVTVAQFMVDECAAYNHDANNPGTEGAADGVGDVGVVVGATVVKPPVLEYLNGCVLMPGVGAQGATYEDAERVAGIDPVLVFPSVSRSILRFGPDAAELRKHVKIAGRRGD</sequence>
<evidence type="ECO:0000259" key="8">
    <source>
        <dbReference type="SMART" id="SM00934"/>
    </source>
</evidence>
<comment type="catalytic activity">
    <reaction evidence="6">
        <text>orotidine 5'-phosphate + H(+) = UMP + CO2</text>
        <dbReference type="Rhea" id="RHEA:11596"/>
        <dbReference type="ChEBI" id="CHEBI:15378"/>
        <dbReference type="ChEBI" id="CHEBI:16526"/>
        <dbReference type="ChEBI" id="CHEBI:57538"/>
        <dbReference type="ChEBI" id="CHEBI:57865"/>
        <dbReference type="EC" id="4.1.1.23"/>
    </reaction>
</comment>
<dbReference type="RefSeq" id="WP_095660033.1">
    <property type="nucleotide sequence ID" value="NZ_CP019688.1"/>
</dbReference>
<dbReference type="PROSITE" id="PS00156">
    <property type="entry name" value="OMPDECASE"/>
    <property type="match status" value="1"/>
</dbReference>
<evidence type="ECO:0000256" key="5">
    <source>
        <dbReference type="ARBA" id="ARBA00023239"/>
    </source>
</evidence>
<keyword evidence="10" id="KW-1185">Reference proteome</keyword>
<evidence type="ECO:0000256" key="3">
    <source>
        <dbReference type="ARBA" id="ARBA00022793"/>
    </source>
</evidence>
<dbReference type="Proteomes" id="UP000217209">
    <property type="component" value="Chromosome"/>
</dbReference>
<dbReference type="InterPro" id="IPR011995">
    <property type="entry name" value="OMPdecase_type-2"/>
</dbReference>
<dbReference type="GO" id="GO:0006207">
    <property type="term" value="P:'de novo' pyrimidine nucleobase biosynthetic process"/>
    <property type="evidence" value="ECO:0007669"/>
    <property type="project" value="InterPro"/>
</dbReference>
<evidence type="ECO:0000313" key="10">
    <source>
        <dbReference type="Proteomes" id="UP000217209"/>
    </source>
</evidence>
<dbReference type="KEGG" id="cgv:CGLAU_06835"/>
<keyword evidence="4" id="KW-0665">Pyrimidine biosynthesis</keyword>
<evidence type="ECO:0000256" key="4">
    <source>
        <dbReference type="ARBA" id="ARBA00022975"/>
    </source>
</evidence>
<dbReference type="InterPro" id="IPR013785">
    <property type="entry name" value="Aldolase_TIM"/>
</dbReference>
<dbReference type="OrthoDB" id="9808470at2"/>
<evidence type="ECO:0000256" key="1">
    <source>
        <dbReference type="ARBA" id="ARBA00004861"/>
    </source>
</evidence>
<comment type="similarity">
    <text evidence="2">Belongs to the OMP decarboxylase family. Type 2 subfamily.</text>
</comment>
<dbReference type="GO" id="GO:0044205">
    <property type="term" value="P:'de novo' UMP biosynthetic process"/>
    <property type="evidence" value="ECO:0007669"/>
    <property type="project" value="UniProtKB-UniPathway"/>
</dbReference>
<dbReference type="NCBIfam" id="TIGR02127">
    <property type="entry name" value="pyrF_sub2"/>
    <property type="match status" value="1"/>
</dbReference>
<proteinExistence type="inferred from homology"/>
<dbReference type="GO" id="GO:0004590">
    <property type="term" value="F:orotidine-5'-phosphate decarboxylase activity"/>
    <property type="evidence" value="ECO:0007669"/>
    <property type="project" value="UniProtKB-UniRule"/>
</dbReference>
<dbReference type="InterPro" id="IPR001754">
    <property type="entry name" value="OMPdeCOase_dom"/>
</dbReference>
<dbReference type="InterPro" id="IPR011060">
    <property type="entry name" value="RibuloseP-bd_barrel"/>
</dbReference>
<dbReference type="AlphaFoldDB" id="A0A1Q2HWW7"/>
<evidence type="ECO:0000256" key="6">
    <source>
        <dbReference type="ARBA" id="ARBA00049157"/>
    </source>
</evidence>
<dbReference type="PANTHER" id="PTHR43375:SF1">
    <property type="entry name" value="OROTIDINE 5'-PHOSPHATE DECARBOXYLASE"/>
    <property type="match status" value="1"/>
</dbReference>
<protein>
    <recommendedName>
        <fullName evidence="7">Orotidine-5'-phosphate decarboxylase</fullName>
        <ecNumber evidence="7">4.1.1.23</ecNumber>
    </recommendedName>
</protein>
<organism evidence="9 10">
    <name type="scientific">Corynebacterium glaucum</name>
    <dbReference type="NCBI Taxonomy" id="187491"/>
    <lineage>
        <taxon>Bacteria</taxon>
        <taxon>Bacillati</taxon>
        <taxon>Actinomycetota</taxon>
        <taxon>Actinomycetes</taxon>
        <taxon>Mycobacteriales</taxon>
        <taxon>Corynebacteriaceae</taxon>
        <taxon>Corynebacterium</taxon>
    </lineage>
</organism>
<comment type="pathway">
    <text evidence="1">Pyrimidine metabolism; UMP biosynthesis via de novo pathway; UMP from orotate: step 2/2.</text>
</comment>
<evidence type="ECO:0000313" key="9">
    <source>
        <dbReference type="EMBL" id="AQQ15329.1"/>
    </source>
</evidence>
<evidence type="ECO:0000256" key="7">
    <source>
        <dbReference type="NCBIfam" id="TIGR02127"/>
    </source>
</evidence>
<keyword evidence="5" id="KW-0456">Lyase</keyword>